<accession>A0A8H7E4V6</accession>
<protein>
    <submittedName>
        <fullName evidence="1">Uncharacterized protein</fullName>
    </submittedName>
</protein>
<evidence type="ECO:0000313" key="1">
    <source>
        <dbReference type="EMBL" id="KAF7508228.1"/>
    </source>
</evidence>
<dbReference type="OrthoDB" id="5428980at2759"/>
<name>A0A8H7E4V6_9EURO</name>
<dbReference type="Proteomes" id="UP000606974">
    <property type="component" value="Unassembled WGS sequence"/>
</dbReference>
<proteinExistence type="predicted"/>
<evidence type="ECO:0000313" key="2">
    <source>
        <dbReference type="Proteomes" id="UP000606974"/>
    </source>
</evidence>
<dbReference type="InterPro" id="IPR009003">
    <property type="entry name" value="Peptidase_S1_PA"/>
</dbReference>
<dbReference type="EMBL" id="JAACFV010000057">
    <property type="protein sequence ID" value="KAF7508228.1"/>
    <property type="molecule type" value="Genomic_DNA"/>
</dbReference>
<gene>
    <name evidence="1" type="ORF">GJ744_009525</name>
</gene>
<keyword evidence="2" id="KW-1185">Reference proteome</keyword>
<dbReference type="SUPFAM" id="SSF50494">
    <property type="entry name" value="Trypsin-like serine proteases"/>
    <property type="match status" value="1"/>
</dbReference>
<reference evidence="1" key="1">
    <citation type="submission" date="2020-02" db="EMBL/GenBank/DDBJ databases">
        <authorList>
            <person name="Palmer J.M."/>
        </authorList>
    </citation>
    <scope>NUCLEOTIDE SEQUENCE</scope>
    <source>
        <strain evidence="1">EPUS1.4</strain>
        <tissue evidence="1">Thallus</tissue>
    </source>
</reference>
<dbReference type="AlphaFoldDB" id="A0A8H7E4V6"/>
<comment type="caution">
    <text evidence="1">The sequence shown here is derived from an EMBL/GenBank/DDBJ whole genome shotgun (WGS) entry which is preliminary data.</text>
</comment>
<organism evidence="1 2">
    <name type="scientific">Endocarpon pusillum</name>
    <dbReference type="NCBI Taxonomy" id="364733"/>
    <lineage>
        <taxon>Eukaryota</taxon>
        <taxon>Fungi</taxon>
        <taxon>Dikarya</taxon>
        <taxon>Ascomycota</taxon>
        <taxon>Pezizomycotina</taxon>
        <taxon>Eurotiomycetes</taxon>
        <taxon>Chaetothyriomycetidae</taxon>
        <taxon>Verrucariales</taxon>
        <taxon>Verrucariaceae</taxon>
        <taxon>Endocarpon</taxon>
    </lineage>
</organism>
<sequence>MDKKPPSTPSKNPLSLEFAGQCFDEDENIWTSCFEFNKDGSIESEDTSFHKVRSAAGNVELDLNEALSLVADASKAAGVISINCENLMWRLSGFFIIDRFFLTCAHFDITVIIKELMKKSGSKRAKICTNKKASAIGKSAHLIFRDKNRDFAIFCLNKDQEPYSSHLNLKRNFPSIDRLHFYTELASQRVFAIRYNSTVNIDDFPDARKKVIDNLTPEKKARAENTLTTLVYFHKVFLSDRKSLSIGRLDSDLPKNEINWKHRITS</sequence>